<evidence type="ECO:0000256" key="2">
    <source>
        <dbReference type="ARBA" id="ARBA00009096"/>
    </source>
</evidence>
<dbReference type="OrthoDB" id="433124at2759"/>
<evidence type="ECO:0000313" key="9">
    <source>
        <dbReference type="EMBL" id="KEQ73495.1"/>
    </source>
</evidence>
<dbReference type="PIRSF" id="PIRSF031032">
    <property type="entry name" value="TMP_97_prd"/>
    <property type="match status" value="1"/>
</dbReference>
<dbReference type="PANTHER" id="PTHR31204">
    <property type="entry name" value="SIGMA INTRACELLULAR RECEPTOR 2"/>
    <property type="match status" value="1"/>
</dbReference>
<keyword evidence="3 7" id="KW-0812">Transmembrane</keyword>
<dbReference type="HOGENOM" id="CLU_086812_2_1_1"/>
<feature type="transmembrane region" description="Helical" evidence="7">
    <location>
        <begin position="69"/>
        <end position="89"/>
    </location>
</feature>
<evidence type="ECO:0000313" key="10">
    <source>
        <dbReference type="Proteomes" id="UP000027730"/>
    </source>
</evidence>
<keyword evidence="5 7" id="KW-1133">Transmembrane helix</keyword>
<organism evidence="9 10">
    <name type="scientific">Aureobasidium namibiae CBS 147.97</name>
    <dbReference type="NCBI Taxonomy" id="1043004"/>
    <lineage>
        <taxon>Eukaryota</taxon>
        <taxon>Fungi</taxon>
        <taxon>Dikarya</taxon>
        <taxon>Ascomycota</taxon>
        <taxon>Pezizomycotina</taxon>
        <taxon>Dothideomycetes</taxon>
        <taxon>Dothideomycetidae</taxon>
        <taxon>Dothideales</taxon>
        <taxon>Saccotheciaceae</taxon>
        <taxon>Aureobasidium</taxon>
    </lineage>
</organism>
<dbReference type="GO" id="GO:0005789">
    <property type="term" value="C:endoplasmic reticulum membrane"/>
    <property type="evidence" value="ECO:0007669"/>
    <property type="project" value="UniProtKB-SubCell"/>
</dbReference>
<dbReference type="STRING" id="1043004.A0A074WK34"/>
<sequence>MALPIWNRKHDLIYLIFFLTHIPIMFCVDLTPLYPSALKPAFMTNLRAWYITTYRDQFFSSPPAWFDTYIWIEALYHVPLSFWAVPALLRDDPKVPLHLLVFALEAGLTTLTCIADYLSWSGYSNNEKIELGKLYVPYLALAVFMGFDMFYRLSKIISRSDKAAIGKKAQ</sequence>
<dbReference type="InterPro" id="IPR016964">
    <property type="entry name" value="Sigma2_recept"/>
</dbReference>
<feature type="transmembrane region" description="Helical" evidence="7">
    <location>
        <begin position="135"/>
        <end position="153"/>
    </location>
</feature>
<keyword evidence="6 7" id="KW-0472">Membrane</keyword>
<dbReference type="PROSITE" id="PS51751">
    <property type="entry name" value="EXPERA"/>
    <property type="match status" value="1"/>
</dbReference>
<feature type="domain" description="EXPERA" evidence="8">
    <location>
        <begin position="10"/>
        <end position="146"/>
    </location>
</feature>
<reference evidence="9 10" key="1">
    <citation type="journal article" date="2014" name="BMC Genomics">
        <title>Genome sequencing of four Aureobasidium pullulans varieties: biotechnological potential, stress tolerance, and description of new species.</title>
        <authorList>
            <person name="Gostin Ar C."/>
            <person name="Ohm R.A."/>
            <person name="Kogej T."/>
            <person name="Sonjak S."/>
            <person name="Turk M."/>
            <person name="Zajc J."/>
            <person name="Zalar P."/>
            <person name="Grube M."/>
            <person name="Sun H."/>
            <person name="Han J."/>
            <person name="Sharma A."/>
            <person name="Chiniquy J."/>
            <person name="Ngan C.Y."/>
            <person name="Lipzen A."/>
            <person name="Barry K."/>
            <person name="Grigoriev I.V."/>
            <person name="Gunde-Cimerman N."/>
        </authorList>
    </citation>
    <scope>NUCLEOTIDE SEQUENCE [LARGE SCALE GENOMIC DNA]</scope>
    <source>
        <strain evidence="9 10">CBS 147.97</strain>
    </source>
</reference>
<gene>
    <name evidence="9" type="ORF">M436DRAFT_72790</name>
</gene>
<name>A0A074WK34_9PEZI</name>
<dbReference type="RefSeq" id="XP_013427717.1">
    <property type="nucleotide sequence ID" value="XM_013572263.1"/>
</dbReference>
<keyword evidence="10" id="KW-1185">Reference proteome</keyword>
<feature type="transmembrane region" description="Helical" evidence="7">
    <location>
        <begin position="12"/>
        <end position="34"/>
    </location>
</feature>
<evidence type="ECO:0000256" key="6">
    <source>
        <dbReference type="ARBA" id="ARBA00023136"/>
    </source>
</evidence>
<dbReference type="Pfam" id="PF05241">
    <property type="entry name" value="EBP"/>
    <property type="match status" value="1"/>
</dbReference>
<proteinExistence type="inferred from homology"/>
<dbReference type="GeneID" id="25415179"/>
<protein>
    <recommendedName>
        <fullName evidence="7">Efficient mitochondria targeting-associated protein 19</fullName>
    </recommendedName>
</protein>
<feature type="transmembrane region" description="Helical" evidence="7">
    <location>
        <begin position="101"/>
        <end position="123"/>
    </location>
</feature>
<evidence type="ECO:0000256" key="3">
    <source>
        <dbReference type="ARBA" id="ARBA00022692"/>
    </source>
</evidence>
<evidence type="ECO:0000256" key="5">
    <source>
        <dbReference type="ARBA" id="ARBA00022989"/>
    </source>
</evidence>
<evidence type="ECO:0000256" key="1">
    <source>
        <dbReference type="ARBA" id="ARBA00004477"/>
    </source>
</evidence>
<evidence type="ECO:0000256" key="4">
    <source>
        <dbReference type="ARBA" id="ARBA00022824"/>
    </source>
</evidence>
<dbReference type="PANTHER" id="PTHR31204:SF1">
    <property type="entry name" value="SIGMA INTRACELLULAR RECEPTOR 2"/>
    <property type="match status" value="1"/>
</dbReference>
<dbReference type="InterPro" id="IPR051987">
    <property type="entry name" value="Sigma-2_receptor-like"/>
</dbReference>
<accession>A0A074WK34</accession>
<comment type="subcellular location">
    <subcellularLocation>
        <location evidence="1">Endoplasmic reticulum membrane</location>
        <topology evidence="1">Multi-pass membrane protein</topology>
    </subcellularLocation>
</comment>
<evidence type="ECO:0000259" key="8">
    <source>
        <dbReference type="PROSITE" id="PS51751"/>
    </source>
</evidence>
<dbReference type="Proteomes" id="UP000027730">
    <property type="component" value="Unassembled WGS sequence"/>
</dbReference>
<dbReference type="InterPro" id="IPR033118">
    <property type="entry name" value="EXPERA"/>
</dbReference>
<dbReference type="EMBL" id="KL584709">
    <property type="protein sequence ID" value="KEQ73495.1"/>
    <property type="molecule type" value="Genomic_DNA"/>
</dbReference>
<comment type="similarity">
    <text evidence="2">Belongs to the TMEM97/sigma-2 receptor family.</text>
</comment>
<dbReference type="AlphaFoldDB" id="A0A074WK34"/>
<evidence type="ECO:0000256" key="7">
    <source>
        <dbReference type="PIRNR" id="PIRNR031032"/>
    </source>
</evidence>
<keyword evidence="4 7" id="KW-0256">Endoplasmic reticulum</keyword>